<feature type="transmembrane region" description="Helical" evidence="5">
    <location>
        <begin position="148"/>
        <end position="167"/>
    </location>
</feature>
<dbReference type="VEuPathDB" id="VectorBase:BGLB022698"/>
<dbReference type="Pfam" id="PF10324">
    <property type="entry name" value="7TM_GPCR_Srw"/>
    <property type="match status" value="1"/>
</dbReference>
<dbReference type="Gene3D" id="1.20.1070.10">
    <property type="entry name" value="Rhodopsin 7-helix transmembrane proteins"/>
    <property type="match status" value="1"/>
</dbReference>
<feature type="transmembrane region" description="Helical" evidence="5">
    <location>
        <begin position="27"/>
        <end position="50"/>
    </location>
</feature>
<feature type="transmembrane region" description="Helical" evidence="5">
    <location>
        <begin position="259"/>
        <end position="284"/>
    </location>
</feature>
<organism evidence="7 8">
    <name type="scientific">Biomphalaria glabrata</name>
    <name type="common">Bloodfluke planorb</name>
    <name type="synonym">Freshwater snail</name>
    <dbReference type="NCBI Taxonomy" id="6526"/>
    <lineage>
        <taxon>Eukaryota</taxon>
        <taxon>Metazoa</taxon>
        <taxon>Spiralia</taxon>
        <taxon>Lophotrochozoa</taxon>
        <taxon>Mollusca</taxon>
        <taxon>Gastropoda</taxon>
        <taxon>Heterobranchia</taxon>
        <taxon>Euthyneura</taxon>
        <taxon>Panpulmonata</taxon>
        <taxon>Hygrophila</taxon>
        <taxon>Lymnaeoidea</taxon>
        <taxon>Planorbidae</taxon>
        <taxon>Biomphalaria</taxon>
    </lineage>
</organism>
<proteinExistence type="predicted"/>
<evidence type="ECO:0000313" key="8">
    <source>
        <dbReference type="Proteomes" id="UP000076420"/>
    </source>
</evidence>
<protein>
    <recommendedName>
        <fullName evidence="6">G-protein coupled receptors family 1 profile domain-containing protein</fullName>
    </recommendedName>
</protein>
<comment type="subcellular location">
    <subcellularLocation>
        <location evidence="1">Membrane</location>
    </subcellularLocation>
</comment>
<dbReference type="InterPro" id="IPR017452">
    <property type="entry name" value="GPCR_Rhodpsn_7TM"/>
</dbReference>
<accession>A0A2C9KRN5</accession>
<evidence type="ECO:0000256" key="1">
    <source>
        <dbReference type="ARBA" id="ARBA00004370"/>
    </source>
</evidence>
<name>A0A2C9KRN5_BIOGL</name>
<feature type="transmembrane region" description="Helical" evidence="5">
    <location>
        <begin position="197"/>
        <end position="222"/>
    </location>
</feature>
<evidence type="ECO:0000259" key="6">
    <source>
        <dbReference type="PROSITE" id="PS50262"/>
    </source>
</evidence>
<dbReference type="EnsemblMetazoa" id="BGLB022698-RA">
    <property type="protein sequence ID" value="BGLB022698-PA"/>
    <property type="gene ID" value="BGLB022698"/>
</dbReference>
<evidence type="ECO:0000256" key="2">
    <source>
        <dbReference type="ARBA" id="ARBA00022692"/>
    </source>
</evidence>
<evidence type="ECO:0000256" key="5">
    <source>
        <dbReference type="SAM" id="Phobius"/>
    </source>
</evidence>
<dbReference type="VEuPathDB" id="VectorBase:BGLAX_047337"/>
<keyword evidence="2 5" id="KW-0812">Transmembrane</keyword>
<dbReference type="AlphaFoldDB" id="A0A2C9KRN5"/>
<sequence>MNVSSAKNDLAVTSAINDGVYSLSMQLLHVVMFIFSLSGMLTNIINVMVFVKQGVTSDSITFSFFTMSLSDLLSSVLLLPWPLCTFMDSLKSITSKNCYTITALATSNPHAIFTKLTCLIQTYISAERAFCVVFPLHVKSVIKTKNTVIINLILCCVIFIIYVPYYGEAKFVWERDAENSTVVLWYETRQGKALHSLIYIIGGLIMPNVAIVLNSLATVIIVTRLNLNRQWRQKLSSAQSAADTKFQGMSSKSLEVSKTVTVITTMYIVTFVCGQLTAMTAFALPEVTMEGANEHLYYVVYALRFDTDAFHASVNMFFYLKMSSKYREVFNTIFYSLKK</sequence>
<dbReference type="PANTHER" id="PTHR46641:SF2">
    <property type="entry name" value="FMRFAMIDE RECEPTOR"/>
    <property type="match status" value="1"/>
</dbReference>
<keyword evidence="3 5" id="KW-1133">Transmembrane helix</keyword>
<gene>
    <name evidence="7" type="primary">106061104</name>
</gene>
<reference evidence="7" key="1">
    <citation type="submission" date="2020-05" db="UniProtKB">
        <authorList>
            <consortium name="EnsemblMetazoa"/>
        </authorList>
    </citation>
    <scope>IDENTIFICATION</scope>
    <source>
        <strain evidence="7">BB02</strain>
    </source>
</reference>
<evidence type="ECO:0000256" key="3">
    <source>
        <dbReference type="ARBA" id="ARBA00022989"/>
    </source>
</evidence>
<dbReference type="GO" id="GO:0008528">
    <property type="term" value="F:G protein-coupled peptide receptor activity"/>
    <property type="evidence" value="ECO:0007669"/>
    <property type="project" value="InterPro"/>
</dbReference>
<dbReference type="KEGG" id="bgt:106061104"/>
<dbReference type="PANTHER" id="PTHR46641">
    <property type="entry name" value="FMRFAMIDE RECEPTOR-RELATED"/>
    <property type="match status" value="1"/>
</dbReference>
<dbReference type="InterPro" id="IPR052954">
    <property type="entry name" value="GPCR-Ligand_Int"/>
</dbReference>
<dbReference type="SUPFAM" id="SSF81321">
    <property type="entry name" value="Family A G protein-coupled receptor-like"/>
    <property type="match status" value="1"/>
</dbReference>
<evidence type="ECO:0000256" key="4">
    <source>
        <dbReference type="ARBA" id="ARBA00023136"/>
    </source>
</evidence>
<keyword evidence="4 5" id="KW-0472">Membrane</keyword>
<evidence type="ECO:0000313" key="7">
    <source>
        <dbReference type="EnsemblMetazoa" id="BGLB022698-PA"/>
    </source>
</evidence>
<feature type="domain" description="G-protein coupled receptors family 1 profile" evidence="6">
    <location>
        <begin position="42"/>
        <end position="319"/>
    </location>
</feature>
<dbReference type="PROSITE" id="PS50262">
    <property type="entry name" value="G_PROTEIN_RECEP_F1_2"/>
    <property type="match status" value="1"/>
</dbReference>
<dbReference type="InterPro" id="IPR019427">
    <property type="entry name" value="7TM_GPCR_serpentine_rcpt_Srw"/>
</dbReference>
<feature type="transmembrane region" description="Helical" evidence="5">
    <location>
        <begin position="296"/>
        <end position="320"/>
    </location>
</feature>
<dbReference type="GO" id="GO:0016020">
    <property type="term" value="C:membrane"/>
    <property type="evidence" value="ECO:0007669"/>
    <property type="project" value="UniProtKB-SubCell"/>
</dbReference>
<dbReference type="RefSeq" id="XP_013074621.2">
    <property type="nucleotide sequence ID" value="XM_013219167.2"/>
</dbReference>
<feature type="transmembrane region" description="Helical" evidence="5">
    <location>
        <begin position="62"/>
        <end position="81"/>
    </location>
</feature>
<dbReference type="OrthoDB" id="10291619at2759"/>
<dbReference type="Proteomes" id="UP000076420">
    <property type="component" value="Unassembled WGS sequence"/>
</dbReference>